<dbReference type="PRINTS" id="PR00419">
    <property type="entry name" value="ADXRDTASE"/>
</dbReference>
<comment type="similarity">
    <text evidence="1">Belongs to the FMO family.</text>
</comment>
<dbReference type="InterPro" id="IPR000960">
    <property type="entry name" value="Flavin_mOase"/>
</dbReference>
<evidence type="ECO:0000313" key="8">
    <source>
        <dbReference type="Proteomes" id="UP000799766"/>
    </source>
</evidence>
<dbReference type="PANTHER" id="PTHR23023">
    <property type="entry name" value="DIMETHYLANILINE MONOOXYGENASE"/>
    <property type="match status" value="1"/>
</dbReference>
<protein>
    <recommendedName>
        <fullName evidence="6">FAD-dependent urate hydroxylase HpyO/Asp monooxygenase CreE-like FAD/NAD(P)-binding domain-containing protein</fullName>
    </recommendedName>
</protein>
<dbReference type="InterPro" id="IPR038732">
    <property type="entry name" value="HpyO/CreE_NAD-binding"/>
</dbReference>
<evidence type="ECO:0000256" key="5">
    <source>
        <dbReference type="ARBA" id="ARBA00023002"/>
    </source>
</evidence>
<keyword evidence="5" id="KW-0560">Oxidoreductase</keyword>
<dbReference type="InterPro" id="IPR020946">
    <property type="entry name" value="Flavin_mOase-like"/>
</dbReference>
<evidence type="ECO:0000313" key="7">
    <source>
        <dbReference type="EMBL" id="KAF2455560.1"/>
    </source>
</evidence>
<dbReference type="AlphaFoldDB" id="A0A6A6NUW1"/>
<keyword evidence="8" id="KW-1185">Reference proteome</keyword>
<dbReference type="PIRSF" id="PIRSF000332">
    <property type="entry name" value="FMO"/>
    <property type="match status" value="1"/>
</dbReference>
<feature type="domain" description="FAD-dependent urate hydroxylase HpyO/Asp monooxygenase CreE-like FAD/NAD(P)-binding" evidence="6">
    <location>
        <begin position="7"/>
        <end position="47"/>
    </location>
</feature>
<evidence type="ECO:0000259" key="6">
    <source>
        <dbReference type="Pfam" id="PF13454"/>
    </source>
</evidence>
<feature type="non-terminal residue" evidence="7">
    <location>
        <position position="1"/>
    </location>
</feature>
<dbReference type="GO" id="GO:0004499">
    <property type="term" value="F:N,N-dimethylaniline monooxygenase activity"/>
    <property type="evidence" value="ECO:0007669"/>
    <property type="project" value="InterPro"/>
</dbReference>
<keyword evidence="3" id="KW-0274">FAD</keyword>
<gene>
    <name evidence="7" type="ORF">BDY21DRAFT_270849</name>
</gene>
<name>A0A6A6NUW1_9PEZI</name>
<dbReference type="GO" id="GO:0050660">
    <property type="term" value="F:flavin adenine dinucleotide binding"/>
    <property type="evidence" value="ECO:0007669"/>
    <property type="project" value="InterPro"/>
</dbReference>
<dbReference type="Pfam" id="PF00743">
    <property type="entry name" value="FMO-like"/>
    <property type="match status" value="1"/>
</dbReference>
<dbReference type="GO" id="GO:0050661">
    <property type="term" value="F:NADP binding"/>
    <property type="evidence" value="ECO:0007669"/>
    <property type="project" value="InterPro"/>
</dbReference>
<reference evidence="7" key="1">
    <citation type="journal article" date="2020" name="Stud. Mycol.">
        <title>101 Dothideomycetes genomes: a test case for predicting lifestyles and emergence of pathogens.</title>
        <authorList>
            <person name="Haridas S."/>
            <person name="Albert R."/>
            <person name="Binder M."/>
            <person name="Bloem J."/>
            <person name="Labutti K."/>
            <person name="Salamov A."/>
            <person name="Andreopoulos B."/>
            <person name="Baker S."/>
            <person name="Barry K."/>
            <person name="Bills G."/>
            <person name="Bluhm B."/>
            <person name="Cannon C."/>
            <person name="Castanera R."/>
            <person name="Culley D."/>
            <person name="Daum C."/>
            <person name="Ezra D."/>
            <person name="Gonzalez J."/>
            <person name="Henrissat B."/>
            <person name="Kuo A."/>
            <person name="Liang C."/>
            <person name="Lipzen A."/>
            <person name="Lutzoni F."/>
            <person name="Magnuson J."/>
            <person name="Mondo S."/>
            <person name="Nolan M."/>
            <person name="Ohm R."/>
            <person name="Pangilinan J."/>
            <person name="Park H.-J."/>
            <person name="Ramirez L."/>
            <person name="Alfaro M."/>
            <person name="Sun H."/>
            <person name="Tritt A."/>
            <person name="Yoshinaga Y."/>
            <person name="Zwiers L.-H."/>
            <person name="Turgeon B."/>
            <person name="Goodwin S."/>
            <person name="Spatafora J."/>
            <person name="Crous P."/>
            <person name="Grigoriev I."/>
        </authorList>
    </citation>
    <scope>NUCLEOTIDE SEQUENCE</scope>
    <source>
        <strain evidence="7">ATCC 16933</strain>
    </source>
</reference>
<sequence>IRARRIAIVGAGPSGIAAAKHFLASRAFAAIDVFEQRPCTGGLWNYTPNIHSEPHFTAPSTDPHVPLEQPIWSTSPAPRAEATTAAAHGDDAIPCTSPSAYGDAAAAEPVFASPMYERLETNIPKPLMQFSDADFAADEPLFPPRAAVLRYLRQYTAGGVLRLVRFRTQVEEVRLLEGNEEEKEKGEQDGISWCEDRWAVRTRDLTSGTVEEKIYDAVVVGSGHFSTPCVPELDGLKEWVRDHPGSVLHSKYFRRPEEFSGKKVLVIGASASGLDISAQLLPYARTPVHLSQKTPSPLSATSKPANPSLQVHAALTALDPRTRTAIFAPSPTPDTAPTPPTTVSDIDVLLFCTGYLYTLPFLTLPASEPSPLHPAGLRLRHAYRHLVFAPRPSLAFLALPQRVVPFALAERQAAALARLYAGRLSLPAPADCAAWEAAVLRDAGDAAFHDLQFPKDWRYVNWLVEWAESADEVEGGEAEAGWEEKVPPRWGEWHWWCRERFPAMRKAFSERGEGRKDVKSVEDLGEQF</sequence>
<dbReference type="EMBL" id="MU001686">
    <property type="protein sequence ID" value="KAF2455560.1"/>
    <property type="molecule type" value="Genomic_DNA"/>
</dbReference>
<feature type="non-terminal residue" evidence="7">
    <location>
        <position position="528"/>
    </location>
</feature>
<keyword evidence="4" id="KW-0521">NADP</keyword>
<keyword evidence="2" id="KW-0285">Flavoprotein</keyword>
<dbReference type="Pfam" id="PF13454">
    <property type="entry name" value="NAD_binding_9"/>
    <property type="match status" value="1"/>
</dbReference>
<dbReference type="OrthoDB" id="66881at2759"/>
<proteinExistence type="inferred from homology"/>
<organism evidence="7 8">
    <name type="scientific">Lineolata rhizophorae</name>
    <dbReference type="NCBI Taxonomy" id="578093"/>
    <lineage>
        <taxon>Eukaryota</taxon>
        <taxon>Fungi</taxon>
        <taxon>Dikarya</taxon>
        <taxon>Ascomycota</taxon>
        <taxon>Pezizomycotina</taxon>
        <taxon>Dothideomycetes</taxon>
        <taxon>Dothideomycetes incertae sedis</taxon>
        <taxon>Lineolatales</taxon>
        <taxon>Lineolataceae</taxon>
        <taxon>Lineolata</taxon>
    </lineage>
</organism>
<evidence type="ECO:0000256" key="1">
    <source>
        <dbReference type="ARBA" id="ARBA00009183"/>
    </source>
</evidence>
<dbReference type="InterPro" id="IPR036188">
    <property type="entry name" value="FAD/NAD-bd_sf"/>
</dbReference>
<dbReference type="Gene3D" id="3.50.50.60">
    <property type="entry name" value="FAD/NAD(P)-binding domain"/>
    <property type="match status" value="2"/>
</dbReference>
<accession>A0A6A6NUW1</accession>
<dbReference type="InterPro" id="IPR050346">
    <property type="entry name" value="FMO-like"/>
</dbReference>
<evidence type="ECO:0000256" key="3">
    <source>
        <dbReference type="ARBA" id="ARBA00022827"/>
    </source>
</evidence>
<evidence type="ECO:0000256" key="2">
    <source>
        <dbReference type="ARBA" id="ARBA00022630"/>
    </source>
</evidence>
<evidence type="ECO:0000256" key="4">
    <source>
        <dbReference type="ARBA" id="ARBA00022857"/>
    </source>
</evidence>
<dbReference type="Proteomes" id="UP000799766">
    <property type="component" value="Unassembled WGS sequence"/>
</dbReference>
<dbReference type="SUPFAM" id="SSF51905">
    <property type="entry name" value="FAD/NAD(P)-binding domain"/>
    <property type="match status" value="2"/>
</dbReference>